<gene>
    <name evidence="6" type="ORF">BPOR_0237g00020</name>
</gene>
<dbReference type="InterPro" id="IPR036291">
    <property type="entry name" value="NAD(P)-bd_dom_sf"/>
</dbReference>
<dbReference type="PRINTS" id="PR00080">
    <property type="entry name" value="SDRFAMILY"/>
</dbReference>
<dbReference type="GO" id="GO:0032787">
    <property type="term" value="P:monocarboxylic acid metabolic process"/>
    <property type="evidence" value="ECO:0007669"/>
    <property type="project" value="UniProtKB-ARBA"/>
</dbReference>
<dbReference type="GO" id="GO:0004316">
    <property type="term" value="F:3-oxoacyl-[acyl-carrier-protein] reductase (NADPH) activity"/>
    <property type="evidence" value="ECO:0007669"/>
    <property type="project" value="UniProtKB-EC"/>
</dbReference>
<comment type="similarity">
    <text evidence="1 5">Belongs to the short-chain dehydrogenases/reductases (SDR) family.</text>
</comment>
<protein>
    <recommendedName>
        <fullName evidence="2">3-oxoacyl-[acyl-carrier-protein] reductase</fullName>
        <ecNumber evidence="2">1.1.1.100</ecNumber>
    </recommendedName>
</protein>
<evidence type="ECO:0000313" key="7">
    <source>
        <dbReference type="Proteomes" id="UP000297280"/>
    </source>
</evidence>
<keyword evidence="7" id="KW-1185">Reference proteome</keyword>
<sequence length="193" mass="20863">MDHTLLDKENQEMCQFHRGDLSKNGKCDELVRICVDRFGDTTDILANIAGVIDSMTSADKVTDGDWDRIIAINLTAPTKLIRAVLPFMRAKKNGVIVNLCSKAALSVAAAGIAYTASKHGLLSVTKNTAFRFRDEGIRCNAICPGGVMTNMVKSMNRETMDQEAAAVWEPVLASHIKPGEMPNVAVSAIAEAI</sequence>
<dbReference type="Proteomes" id="UP000297280">
    <property type="component" value="Unassembled WGS sequence"/>
</dbReference>
<dbReference type="PANTHER" id="PTHR42879">
    <property type="entry name" value="3-OXOACYL-(ACYL-CARRIER-PROTEIN) REDUCTASE"/>
    <property type="match status" value="1"/>
</dbReference>
<comment type="caution">
    <text evidence="6">The sequence shown here is derived from an EMBL/GenBank/DDBJ whole genome shotgun (WGS) entry which is preliminary data.</text>
</comment>
<dbReference type="InterPro" id="IPR020904">
    <property type="entry name" value="Sc_DH/Rdtase_CS"/>
</dbReference>
<evidence type="ECO:0000256" key="4">
    <source>
        <dbReference type="ARBA" id="ARBA00048508"/>
    </source>
</evidence>
<comment type="catalytic activity">
    <reaction evidence="4">
        <text>a (3R)-hydroxyacyl-[ACP] + NADP(+) = a 3-oxoacyl-[ACP] + NADPH + H(+)</text>
        <dbReference type="Rhea" id="RHEA:17397"/>
        <dbReference type="Rhea" id="RHEA-COMP:9916"/>
        <dbReference type="Rhea" id="RHEA-COMP:9945"/>
        <dbReference type="ChEBI" id="CHEBI:15378"/>
        <dbReference type="ChEBI" id="CHEBI:57783"/>
        <dbReference type="ChEBI" id="CHEBI:58349"/>
        <dbReference type="ChEBI" id="CHEBI:78776"/>
        <dbReference type="ChEBI" id="CHEBI:78827"/>
        <dbReference type="EC" id="1.1.1.100"/>
    </reaction>
</comment>
<keyword evidence="3" id="KW-0521">NADP</keyword>
<dbReference type="SUPFAM" id="SSF51735">
    <property type="entry name" value="NAD(P)-binding Rossmann-fold domains"/>
    <property type="match status" value="1"/>
</dbReference>
<dbReference type="EC" id="1.1.1.100" evidence="2"/>
<evidence type="ECO:0000313" key="6">
    <source>
        <dbReference type="EMBL" id="TGO87263.1"/>
    </source>
</evidence>
<name>A0A4Z1KMF9_9HELO</name>
<dbReference type="Gene3D" id="3.40.50.720">
    <property type="entry name" value="NAD(P)-binding Rossmann-like Domain"/>
    <property type="match status" value="1"/>
</dbReference>
<dbReference type="PRINTS" id="PR00081">
    <property type="entry name" value="GDHRDH"/>
</dbReference>
<dbReference type="CDD" id="cd05233">
    <property type="entry name" value="SDR_c"/>
    <property type="match status" value="1"/>
</dbReference>
<evidence type="ECO:0000256" key="2">
    <source>
        <dbReference type="ARBA" id="ARBA00012948"/>
    </source>
</evidence>
<dbReference type="EMBL" id="PQXO01000237">
    <property type="protein sequence ID" value="TGO87263.1"/>
    <property type="molecule type" value="Genomic_DNA"/>
</dbReference>
<reference evidence="6 7" key="1">
    <citation type="submission" date="2017-12" db="EMBL/GenBank/DDBJ databases">
        <title>Comparative genomics of Botrytis spp.</title>
        <authorList>
            <person name="Valero-Jimenez C.A."/>
            <person name="Tapia P."/>
            <person name="Veloso J."/>
            <person name="Silva-Moreno E."/>
            <person name="Staats M."/>
            <person name="Valdes J.H."/>
            <person name="Van Kan J.A.L."/>
        </authorList>
    </citation>
    <scope>NUCLEOTIDE SEQUENCE [LARGE SCALE GENOMIC DNA]</scope>
    <source>
        <strain evidence="6 7">MUCL3349</strain>
    </source>
</reference>
<proteinExistence type="inferred from homology"/>
<accession>A0A4Z1KMF9</accession>
<dbReference type="STRING" id="87229.A0A4Z1KMF9"/>
<dbReference type="InterPro" id="IPR050259">
    <property type="entry name" value="SDR"/>
</dbReference>
<evidence type="ECO:0000256" key="5">
    <source>
        <dbReference type="RuleBase" id="RU000363"/>
    </source>
</evidence>
<evidence type="ECO:0000256" key="3">
    <source>
        <dbReference type="ARBA" id="ARBA00022857"/>
    </source>
</evidence>
<dbReference type="Pfam" id="PF00106">
    <property type="entry name" value="adh_short"/>
    <property type="match status" value="1"/>
</dbReference>
<evidence type="ECO:0000256" key="1">
    <source>
        <dbReference type="ARBA" id="ARBA00006484"/>
    </source>
</evidence>
<dbReference type="PROSITE" id="PS00061">
    <property type="entry name" value="ADH_SHORT"/>
    <property type="match status" value="1"/>
</dbReference>
<organism evidence="6 7">
    <name type="scientific">Botrytis porri</name>
    <dbReference type="NCBI Taxonomy" id="87229"/>
    <lineage>
        <taxon>Eukaryota</taxon>
        <taxon>Fungi</taxon>
        <taxon>Dikarya</taxon>
        <taxon>Ascomycota</taxon>
        <taxon>Pezizomycotina</taxon>
        <taxon>Leotiomycetes</taxon>
        <taxon>Helotiales</taxon>
        <taxon>Sclerotiniaceae</taxon>
        <taxon>Botrytis</taxon>
    </lineage>
</organism>
<dbReference type="AlphaFoldDB" id="A0A4Z1KMF9"/>
<dbReference type="InterPro" id="IPR002347">
    <property type="entry name" value="SDR_fam"/>
</dbReference>
<dbReference type="PANTHER" id="PTHR42879:SF2">
    <property type="entry name" value="3-OXOACYL-[ACYL-CARRIER-PROTEIN] REDUCTASE FABG"/>
    <property type="match status" value="1"/>
</dbReference>